<accession>A0AAE0Z5S4</accession>
<evidence type="ECO:0000313" key="4">
    <source>
        <dbReference type="Proteomes" id="UP001283361"/>
    </source>
</evidence>
<evidence type="ECO:0000313" key="3">
    <source>
        <dbReference type="EMBL" id="KAK3762786.1"/>
    </source>
</evidence>
<dbReference type="AlphaFoldDB" id="A0AAE0Z5S4"/>
<dbReference type="InterPro" id="IPR036047">
    <property type="entry name" value="F-box-like_dom_sf"/>
</dbReference>
<dbReference type="InterPro" id="IPR001810">
    <property type="entry name" value="F-box_dom"/>
</dbReference>
<name>A0AAE0Z5S4_9GAST</name>
<dbReference type="PANTHER" id="PTHR20872:SF1">
    <property type="entry name" value="F-BOX DOMAIN-CONTAINING PROTEIN"/>
    <property type="match status" value="1"/>
</dbReference>
<feature type="region of interest" description="Disordered" evidence="1">
    <location>
        <begin position="509"/>
        <end position="544"/>
    </location>
</feature>
<evidence type="ECO:0000259" key="2">
    <source>
        <dbReference type="Pfam" id="PF12937"/>
    </source>
</evidence>
<comment type="caution">
    <text evidence="3">The sequence shown here is derived from an EMBL/GenBank/DDBJ whole genome shotgun (WGS) entry which is preliminary data.</text>
</comment>
<feature type="compositionally biased region" description="Polar residues" evidence="1">
    <location>
        <begin position="516"/>
        <end position="526"/>
    </location>
</feature>
<keyword evidence="4" id="KW-1185">Reference proteome</keyword>
<evidence type="ECO:0000256" key="1">
    <source>
        <dbReference type="SAM" id="MobiDB-lite"/>
    </source>
</evidence>
<feature type="compositionally biased region" description="Low complexity" evidence="1">
    <location>
        <begin position="527"/>
        <end position="542"/>
    </location>
</feature>
<dbReference type="SUPFAM" id="SSF81383">
    <property type="entry name" value="F-box domain"/>
    <property type="match status" value="1"/>
</dbReference>
<organism evidence="3 4">
    <name type="scientific">Elysia crispata</name>
    <name type="common">lettuce slug</name>
    <dbReference type="NCBI Taxonomy" id="231223"/>
    <lineage>
        <taxon>Eukaryota</taxon>
        <taxon>Metazoa</taxon>
        <taxon>Spiralia</taxon>
        <taxon>Lophotrochozoa</taxon>
        <taxon>Mollusca</taxon>
        <taxon>Gastropoda</taxon>
        <taxon>Heterobranchia</taxon>
        <taxon>Euthyneura</taxon>
        <taxon>Panpulmonata</taxon>
        <taxon>Sacoglossa</taxon>
        <taxon>Placobranchoidea</taxon>
        <taxon>Plakobranchidae</taxon>
        <taxon>Elysia</taxon>
    </lineage>
</organism>
<dbReference type="PANTHER" id="PTHR20872">
    <property type="match status" value="1"/>
</dbReference>
<dbReference type="Pfam" id="PF12937">
    <property type="entry name" value="F-box-like"/>
    <property type="match status" value="1"/>
</dbReference>
<dbReference type="EMBL" id="JAWDGP010004637">
    <property type="protein sequence ID" value="KAK3762786.1"/>
    <property type="molecule type" value="Genomic_DNA"/>
</dbReference>
<dbReference type="Proteomes" id="UP001283361">
    <property type="component" value="Unassembled WGS sequence"/>
</dbReference>
<proteinExistence type="predicted"/>
<dbReference type="InterPro" id="IPR032675">
    <property type="entry name" value="LRR_dom_sf"/>
</dbReference>
<reference evidence="3" key="1">
    <citation type="journal article" date="2023" name="G3 (Bethesda)">
        <title>A reference genome for the long-term kleptoplast-retaining sea slug Elysia crispata morphotype clarki.</title>
        <authorList>
            <person name="Eastman K.E."/>
            <person name="Pendleton A.L."/>
            <person name="Shaikh M.A."/>
            <person name="Suttiyut T."/>
            <person name="Ogas R."/>
            <person name="Tomko P."/>
            <person name="Gavelis G."/>
            <person name="Widhalm J.R."/>
            <person name="Wisecaver J.H."/>
        </authorList>
    </citation>
    <scope>NUCLEOTIDE SEQUENCE</scope>
    <source>
        <strain evidence="3">ECLA1</strain>
    </source>
</reference>
<feature type="domain" description="F-box" evidence="2">
    <location>
        <begin position="46"/>
        <end position="91"/>
    </location>
</feature>
<protein>
    <recommendedName>
        <fullName evidence="2">F-box domain-containing protein</fullName>
    </recommendedName>
</protein>
<sequence>MTAKSCGVLAKLRPRYLIVNDVDNDNDKTDRTVAEKKTETIGWKPWDTLPYNFLVAVCRYLHTRDRYSMAQVCRAWREATLNPTLWRSHVFYLYCQHEVPQGLVWLSGRASYLRHATVMCFGTFDRSRQEFLRALQQTDLLDLDINGAAYWWSAAADDNATCGQVVARISRLVKTQRRLQGFQMRQAMLPFRLGMGVLASVLVASGQTLHRLGLEDFFGDQMTFSVPTMPVRFTKMVCRFSNLNELTINYEYLTDGLLRWLATGEKAKTVSLNLVSWLTSSHRPGVSKEAWADLARSQRDVRVYLILQNIRSISEVRYDILQPEIPMHRLDLVGVAALEQQGSTEMSDLLQHITRSYGQSLTGLRLWSDNYLSSEIEEAILSLLRKCSKLVFLDLHMEVRCEIISVLCEMLRTRVIKLETLRLARSLTNFLEFDHFRSEVRACFPVLKEHVVDFHVRAESAPDHSARNDYVFIIADTAGIIDSEDESYISSVSTATALSASLSTPSSSSLARAVTENHNNSNFTRPTSSTSARTSAATSANSWGRERYRGERRFSPIRPNVTLGPNRFRFQWRHSRRTLRLRSRFLRFRGSH</sequence>
<dbReference type="Gene3D" id="3.80.10.10">
    <property type="entry name" value="Ribonuclease Inhibitor"/>
    <property type="match status" value="1"/>
</dbReference>
<dbReference type="SUPFAM" id="SSF52047">
    <property type="entry name" value="RNI-like"/>
    <property type="match status" value="1"/>
</dbReference>
<gene>
    <name evidence="3" type="ORF">RRG08_040483</name>
</gene>